<protein>
    <submittedName>
        <fullName evidence="1">Uncharacterized protein</fullName>
    </submittedName>
</protein>
<gene>
    <name evidence="1" type="ORF">D8771_13745</name>
</gene>
<dbReference type="Proteomes" id="UP000298111">
    <property type="component" value="Unassembled WGS sequence"/>
</dbReference>
<comment type="caution">
    <text evidence="1">The sequence shown here is derived from an EMBL/GenBank/DDBJ whole genome shotgun (WGS) entry which is preliminary data.</text>
</comment>
<evidence type="ECO:0000313" key="2">
    <source>
        <dbReference type="Proteomes" id="UP000298111"/>
    </source>
</evidence>
<sequence length="137" mass="14684">MCRRAFQVAVDFGFVAVDAVADLLPQEVSLALVQRLGFCDCGRLSLDGDALTRSALSAIAAANTTACQGLVLTAIDYAHRTFGCAGLSALVHELTEGRRATFDCVSLSRASERWWRGSSSMSSWHWRATWVASPASG</sequence>
<organism evidence="1 2">
    <name type="scientific">Streptomyces albus</name>
    <dbReference type="NCBI Taxonomy" id="1888"/>
    <lineage>
        <taxon>Bacteria</taxon>
        <taxon>Bacillati</taxon>
        <taxon>Actinomycetota</taxon>
        <taxon>Actinomycetes</taxon>
        <taxon>Kitasatosporales</taxon>
        <taxon>Streptomycetaceae</taxon>
        <taxon>Streptomyces</taxon>
    </lineage>
</organism>
<name>A0A8H1LI64_9ACTN</name>
<proteinExistence type="predicted"/>
<dbReference type="EMBL" id="RCIY01000054">
    <property type="protein sequence ID" value="TGG83789.1"/>
    <property type="molecule type" value="Genomic_DNA"/>
</dbReference>
<evidence type="ECO:0000313" key="1">
    <source>
        <dbReference type="EMBL" id="TGG83789.1"/>
    </source>
</evidence>
<dbReference type="AlphaFoldDB" id="A0A8H1LI64"/>
<accession>A0A8H1LI64</accession>
<reference evidence="1 2" key="1">
    <citation type="submission" date="2018-10" db="EMBL/GenBank/DDBJ databases">
        <title>Isolation of pseudouridimycin from Streptomyces albus DSM 40763.</title>
        <authorList>
            <person name="Rosenqvist P."/>
            <person name="Metsae-Ketelae M."/>
            <person name="Virta P."/>
        </authorList>
    </citation>
    <scope>NUCLEOTIDE SEQUENCE [LARGE SCALE GENOMIC DNA]</scope>
    <source>
        <strain evidence="1 2">DSM 40763</strain>
    </source>
</reference>